<sequence length="119" mass="13254">MALPLTVTANLPSRAFDATEDFYARLGFARAYRDDNWMILKRGEAQLEFFPHPDLDPGGSWFSACFRTEDLEGLAAEFAELNLPARGRPCLTGISRVTDDLRMFALIDPDGSLIRCLGP</sequence>
<organism evidence="2 3">
    <name type="scientific">Paracoccus marinaquae</name>
    <dbReference type="NCBI Taxonomy" id="2841926"/>
    <lineage>
        <taxon>Bacteria</taxon>
        <taxon>Pseudomonadati</taxon>
        <taxon>Pseudomonadota</taxon>
        <taxon>Alphaproteobacteria</taxon>
        <taxon>Rhodobacterales</taxon>
        <taxon>Paracoccaceae</taxon>
        <taxon>Paracoccus</taxon>
    </lineage>
</organism>
<proteinExistence type="predicted"/>
<dbReference type="PROSITE" id="PS51819">
    <property type="entry name" value="VOC"/>
    <property type="match status" value="1"/>
</dbReference>
<dbReference type="EMBL" id="JAHKNG010000001">
    <property type="protein sequence ID" value="MBU3028700.1"/>
    <property type="molecule type" value="Genomic_DNA"/>
</dbReference>
<reference evidence="2" key="1">
    <citation type="submission" date="2021-06" db="EMBL/GenBank/DDBJ databases">
        <title>Paracoccus bacterium XHP0099 sp. nov., isolated from the surface waters of the Yellow Sea.</title>
        <authorList>
            <person name="Xue H."/>
            <person name="Zhang D."/>
        </authorList>
    </citation>
    <scope>NUCLEOTIDE SEQUENCE</scope>
    <source>
        <strain evidence="2">XHP0099</strain>
    </source>
</reference>
<evidence type="ECO:0000313" key="3">
    <source>
        <dbReference type="Proteomes" id="UP001166191"/>
    </source>
</evidence>
<feature type="domain" description="VOC" evidence="1">
    <location>
        <begin position="4"/>
        <end position="119"/>
    </location>
</feature>
<comment type="caution">
    <text evidence="2">The sequence shown here is derived from an EMBL/GenBank/DDBJ whole genome shotgun (WGS) entry which is preliminary data.</text>
</comment>
<protein>
    <submittedName>
        <fullName evidence="2">Bleomycin resistance protein</fullName>
    </submittedName>
</protein>
<dbReference type="RefSeq" id="WP_216031387.1">
    <property type="nucleotide sequence ID" value="NZ_JAHKNG010000001.1"/>
</dbReference>
<evidence type="ECO:0000259" key="1">
    <source>
        <dbReference type="PROSITE" id="PS51819"/>
    </source>
</evidence>
<gene>
    <name evidence="2" type="ORF">KNW02_01040</name>
</gene>
<dbReference type="InterPro" id="IPR037523">
    <property type="entry name" value="VOC_core"/>
</dbReference>
<keyword evidence="3" id="KW-1185">Reference proteome</keyword>
<dbReference type="Proteomes" id="UP001166191">
    <property type="component" value="Unassembled WGS sequence"/>
</dbReference>
<accession>A0ABS6ADM6</accession>
<name>A0ABS6ADM6_9RHOB</name>
<evidence type="ECO:0000313" key="2">
    <source>
        <dbReference type="EMBL" id="MBU3028700.1"/>
    </source>
</evidence>